<evidence type="ECO:0000259" key="1">
    <source>
        <dbReference type="Pfam" id="PF00149"/>
    </source>
</evidence>
<dbReference type="Pfam" id="PF00149">
    <property type="entry name" value="Metallophos"/>
    <property type="match status" value="1"/>
</dbReference>
<proteinExistence type="predicted"/>
<dbReference type="EMBL" id="JARPXL010000038">
    <property type="protein sequence ID" value="MDT2546644.1"/>
    <property type="molecule type" value="Genomic_DNA"/>
</dbReference>
<dbReference type="Gene3D" id="3.60.21.10">
    <property type="match status" value="1"/>
</dbReference>
<dbReference type="AlphaFoldDB" id="A0AAW8TFV4"/>
<dbReference type="RefSeq" id="WP_222227019.1">
    <property type="nucleotide sequence ID" value="NZ_CP081847.1"/>
</dbReference>
<dbReference type="SUPFAM" id="SSF56091">
    <property type="entry name" value="DNA ligase/mRNA capping enzyme, catalytic domain"/>
    <property type="match status" value="1"/>
</dbReference>
<gene>
    <name evidence="3" type="ORF">P7D69_20140</name>
</gene>
<sequence>MKITTKVHTIFLLIGPTESGKTTFAKDILIPQLAFRDKQKNFETNIHHLSSDDMRRELLGRDYDKYAASMLEASGVTFPYLKAKLDFLTSYPINAEFIIVDTIGLAEDFRQEVKAIADKNHYRVEVIIFDYPREDFYASERSKVLITKHVDRLKREVLPKLAKEDYAAVHRIKQKDFQEISVEIERKEDYLGTLLSNEQDYAVIGDVHESVADLKKLVSKLGYRVNGNEMTIAGNNPLSLILLGDWIDKGHQTAEMVEFLYHNQQHFQFVLGNHENFVYHYLKGEIKGADQETINQHFTSIGYLMKESTVLAKFNQLVERSQPFLRRIGNEKQSFIVTHAPCHQQYLGKMDSVSLRNQRNFRLNRDKTVQEQLQWLEEESMYNLPVHVFGHIASHGIYRIKNKYGIDTGAVYGNKLSAIKLFSRGNALVSVSSEQAQSEALPVLFPRPKVQSWEKLDDKERKRLFHLVKNQVQYLSGTMAPAAADKEKNDLESLEKALDYYRQQEVDQVVLEPKYMGSRANVYLFDKLEDCYAISRKGYKIRVPEIERVFADLQIQFSDYMKENKVRMLLLDGELLPWRAMGENLIQLEYLPVAKGIKTEIAFLKNSHFSKLFEDLGDQVATSDFQTDSYHLSKKQLAKKYGEHQTRQYREWLKAAPQQVSLQEQEEALTLYQQQIDLYGKEDPLHFKAFDLLKIVYQNNQEEIIDQPTSDIYQFLNKDKFLLLDLTAETALQQAQSYFDQMTLEQQMEGIVIKPEQHKKNVAPFLKVRNEAYLTLIYGYTYRSHQHYQKLVKGKNTSHKLRTSIKEYELAQELLKLPTTQLSTENNNYLDLLANLLFEMDKEVSFDPRL</sequence>
<feature type="domain" description="Polynucleotide kinase-phosphatase ligase" evidence="2">
    <location>
        <begin position="469"/>
        <end position="816"/>
    </location>
</feature>
<reference evidence="3" key="1">
    <citation type="submission" date="2023-03" db="EMBL/GenBank/DDBJ databases">
        <authorList>
            <person name="Shen W."/>
            <person name="Cai J."/>
        </authorList>
    </citation>
    <scope>NUCLEOTIDE SEQUENCE</scope>
    <source>
        <strain evidence="3">Y15</strain>
    </source>
</reference>
<dbReference type="Gene3D" id="3.40.50.300">
    <property type="entry name" value="P-loop containing nucleotide triphosphate hydrolases"/>
    <property type="match status" value="1"/>
</dbReference>
<feature type="domain" description="Calcineurin-like phosphoesterase" evidence="1">
    <location>
        <begin position="202"/>
        <end position="398"/>
    </location>
</feature>
<dbReference type="GO" id="GO:0005737">
    <property type="term" value="C:cytoplasm"/>
    <property type="evidence" value="ECO:0007669"/>
    <property type="project" value="TreeGrafter"/>
</dbReference>
<dbReference type="Proteomes" id="UP001254770">
    <property type="component" value="Unassembled WGS sequence"/>
</dbReference>
<evidence type="ECO:0000259" key="2">
    <source>
        <dbReference type="Pfam" id="PF16542"/>
    </source>
</evidence>
<protein>
    <submittedName>
        <fullName evidence="3">Metallophosphoesterase</fullName>
    </submittedName>
</protein>
<accession>A0AAW8TFV4</accession>
<dbReference type="InterPro" id="IPR027417">
    <property type="entry name" value="P-loop_NTPase"/>
</dbReference>
<dbReference type="Gene3D" id="3.30.470.30">
    <property type="entry name" value="DNA ligase/mRNA capping enzyme"/>
    <property type="match status" value="2"/>
</dbReference>
<evidence type="ECO:0000313" key="4">
    <source>
        <dbReference type="Proteomes" id="UP001254770"/>
    </source>
</evidence>
<dbReference type="SUPFAM" id="SSF52540">
    <property type="entry name" value="P-loop containing nucleoside triphosphate hydrolases"/>
    <property type="match status" value="1"/>
</dbReference>
<dbReference type="InterPro" id="IPR004843">
    <property type="entry name" value="Calcineurin-like_PHP"/>
</dbReference>
<organism evidence="3 4">
    <name type="scientific">Enterococcus raffinosus</name>
    <dbReference type="NCBI Taxonomy" id="71452"/>
    <lineage>
        <taxon>Bacteria</taxon>
        <taxon>Bacillati</taxon>
        <taxon>Bacillota</taxon>
        <taxon>Bacilli</taxon>
        <taxon>Lactobacillales</taxon>
        <taxon>Enterococcaceae</taxon>
        <taxon>Enterococcus</taxon>
    </lineage>
</organism>
<dbReference type="SUPFAM" id="SSF56300">
    <property type="entry name" value="Metallo-dependent phosphatases"/>
    <property type="match status" value="1"/>
</dbReference>
<dbReference type="PANTHER" id="PTHR42850:SF4">
    <property type="entry name" value="ZINC-DEPENDENT ENDOPOLYPHOSPHATASE"/>
    <property type="match status" value="1"/>
</dbReference>
<dbReference type="InterPro" id="IPR032380">
    <property type="entry name" value="PNKP_ligase_dom"/>
</dbReference>
<evidence type="ECO:0000313" key="3">
    <source>
        <dbReference type="EMBL" id="MDT2546644.1"/>
    </source>
</evidence>
<dbReference type="InterPro" id="IPR050126">
    <property type="entry name" value="Ap4A_hydrolase"/>
</dbReference>
<name>A0AAW8TFV4_9ENTE</name>
<comment type="caution">
    <text evidence="3">The sequence shown here is derived from an EMBL/GenBank/DDBJ whole genome shotgun (WGS) entry which is preliminary data.</text>
</comment>
<dbReference type="InterPro" id="IPR029052">
    <property type="entry name" value="Metallo-depent_PP-like"/>
</dbReference>
<dbReference type="Pfam" id="PF16542">
    <property type="entry name" value="PNKP_ligase"/>
    <property type="match status" value="1"/>
</dbReference>
<dbReference type="GO" id="GO:0016791">
    <property type="term" value="F:phosphatase activity"/>
    <property type="evidence" value="ECO:0007669"/>
    <property type="project" value="TreeGrafter"/>
</dbReference>
<dbReference type="PANTHER" id="PTHR42850">
    <property type="entry name" value="METALLOPHOSPHOESTERASE"/>
    <property type="match status" value="1"/>
</dbReference>